<accession>A0A645FK04</accession>
<dbReference type="AlphaFoldDB" id="A0A645FK04"/>
<protein>
    <submittedName>
        <fullName evidence="1">Uncharacterized protein</fullName>
    </submittedName>
</protein>
<sequence length="171" mass="19718">MKTLDYRAAGINDKQTIRMGIHPYYEMDENDPEPVLRPVHRKYAVALDVSTYTEHFAKPIPGNGRMLRWDDRLMKLEPYTNEVSVNVQGKISDREYEEHVTPPLIDEFPLNEYFLNPSGGIRSFILTGKSYEEGNGRTIEIHVTLEFRSIANVKATSTIDPPPPPLEDWER</sequence>
<name>A0A645FK04_9ZZZZ</name>
<proteinExistence type="predicted"/>
<dbReference type="EMBL" id="VSSQ01060447">
    <property type="protein sequence ID" value="MPN13892.1"/>
    <property type="molecule type" value="Genomic_DNA"/>
</dbReference>
<organism evidence="1">
    <name type="scientific">bioreactor metagenome</name>
    <dbReference type="NCBI Taxonomy" id="1076179"/>
    <lineage>
        <taxon>unclassified sequences</taxon>
        <taxon>metagenomes</taxon>
        <taxon>ecological metagenomes</taxon>
    </lineage>
</organism>
<gene>
    <name evidence="1" type="ORF">SDC9_161218</name>
</gene>
<reference evidence="1" key="1">
    <citation type="submission" date="2019-08" db="EMBL/GenBank/DDBJ databases">
        <authorList>
            <person name="Kucharzyk K."/>
            <person name="Murdoch R.W."/>
            <person name="Higgins S."/>
            <person name="Loffler F."/>
        </authorList>
    </citation>
    <scope>NUCLEOTIDE SEQUENCE</scope>
</reference>
<comment type="caution">
    <text evidence="1">The sequence shown here is derived from an EMBL/GenBank/DDBJ whole genome shotgun (WGS) entry which is preliminary data.</text>
</comment>
<evidence type="ECO:0000313" key="1">
    <source>
        <dbReference type="EMBL" id="MPN13892.1"/>
    </source>
</evidence>